<proteinExistence type="inferred from homology"/>
<dbReference type="InterPro" id="IPR036812">
    <property type="entry name" value="NAD(P)_OxRdtase_dom_sf"/>
</dbReference>
<dbReference type="SUPFAM" id="SSF51430">
    <property type="entry name" value="NAD(P)-linked oxidoreductase"/>
    <property type="match status" value="1"/>
</dbReference>
<keyword evidence="2" id="KW-0521">NADP</keyword>
<dbReference type="OMA" id="EMGIVVI"/>
<dbReference type="STRING" id="5627.A0A1C7M0T6"/>
<dbReference type="PROSITE" id="PS00798">
    <property type="entry name" value="ALDOKETO_REDUCTASE_1"/>
    <property type="match status" value="1"/>
</dbReference>
<dbReference type="GO" id="GO:0016616">
    <property type="term" value="F:oxidoreductase activity, acting on the CH-OH group of donors, NAD or NADP as acceptor"/>
    <property type="evidence" value="ECO:0007669"/>
    <property type="project" value="UniProtKB-ARBA"/>
</dbReference>
<protein>
    <submittedName>
        <fullName evidence="8">Glycerol 2-dehydrogenase (NADP(+))</fullName>
    </submittedName>
</protein>
<evidence type="ECO:0000256" key="5">
    <source>
        <dbReference type="PIRSR" id="PIRSR000097-2"/>
    </source>
</evidence>
<reference evidence="8 9" key="1">
    <citation type="submission" date="2016-03" db="EMBL/GenBank/DDBJ databases">
        <title>Whole genome sequencing of Grifola frondosa 9006-11.</title>
        <authorList>
            <person name="Min B."/>
            <person name="Park H."/>
            <person name="Kim J.-G."/>
            <person name="Cho H."/>
            <person name="Oh Y.-L."/>
            <person name="Kong W.-S."/>
            <person name="Choi I.-G."/>
        </authorList>
    </citation>
    <scope>NUCLEOTIDE SEQUENCE [LARGE SCALE GENOMIC DNA]</scope>
    <source>
        <strain evidence="8 9">9006-11</strain>
    </source>
</reference>
<dbReference type="PROSITE" id="PS00062">
    <property type="entry name" value="ALDOKETO_REDUCTASE_2"/>
    <property type="match status" value="1"/>
</dbReference>
<feature type="domain" description="NADP-dependent oxidoreductase" evidence="7">
    <location>
        <begin position="32"/>
        <end position="279"/>
    </location>
</feature>
<organism evidence="8 9">
    <name type="scientific">Grifola frondosa</name>
    <name type="common">Maitake</name>
    <name type="synonym">Polyporus frondosus</name>
    <dbReference type="NCBI Taxonomy" id="5627"/>
    <lineage>
        <taxon>Eukaryota</taxon>
        <taxon>Fungi</taxon>
        <taxon>Dikarya</taxon>
        <taxon>Basidiomycota</taxon>
        <taxon>Agaricomycotina</taxon>
        <taxon>Agaricomycetes</taxon>
        <taxon>Polyporales</taxon>
        <taxon>Grifolaceae</taxon>
        <taxon>Grifola</taxon>
    </lineage>
</organism>
<evidence type="ECO:0000259" key="7">
    <source>
        <dbReference type="Pfam" id="PF00248"/>
    </source>
</evidence>
<evidence type="ECO:0000256" key="6">
    <source>
        <dbReference type="PIRSR" id="PIRSR000097-3"/>
    </source>
</evidence>
<evidence type="ECO:0000256" key="2">
    <source>
        <dbReference type="ARBA" id="ARBA00022857"/>
    </source>
</evidence>
<dbReference type="Pfam" id="PF00248">
    <property type="entry name" value="Aldo_ket_red"/>
    <property type="match status" value="1"/>
</dbReference>
<dbReference type="AlphaFoldDB" id="A0A1C7M0T6"/>
<dbReference type="CDD" id="cd19071">
    <property type="entry name" value="AKR_AKR1-5-like"/>
    <property type="match status" value="1"/>
</dbReference>
<feature type="active site" description="Proton donor" evidence="4">
    <location>
        <position position="56"/>
    </location>
</feature>
<accession>A0A1C7M0T6</accession>
<comment type="similarity">
    <text evidence="1">Belongs to the aldo/keto reductase family.</text>
</comment>
<dbReference type="EMBL" id="LUGG01000015">
    <property type="protein sequence ID" value="OBZ69929.1"/>
    <property type="molecule type" value="Genomic_DNA"/>
</dbReference>
<keyword evidence="9" id="KW-1185">Reference proteome</keyword>
<dbReference type="PRINTS" id="PR00069">
    <property type="entry name" value="ALDKETRDTASE"/>
</dbReference>
<evidence type="ECO:0000256" key="4">
    <source>
        <dbReference type="PIRSR" id="PIRSR000097-1"/>
    </source>
</evidence>
<dbReference type="PANTHER" id="PTHR43827">
    <property type="entry name" value="2,5-DIKETO-D-GLUCONIC ACID REDUCTASE"/>
    <property type="match status" value="1"/>
</dbReference>
<evidence type="ECO:0000313" key="8">
    <source>
        <dbReference type="EMBL" id="OBZ69929.1"/>
    </source>
</evidence>
<dbReference type="OrthoDB" id="5945798at2759"/>
<dbReference type="FunFam" id="3.20.20.100:FF:000002">
    <property type="entry name" value="2,5-diketo-D-gluconic acid reductase A"/>
    <property type="match status" value="1"/>
</dbReference>
<evidence type="ECO:0000256" key="1">
    <source>
        <dbReference type="ARBA" id="ARBA00007905"/>
    </source>
</evidence>
<keyword evidence="3" id="KW-0560">Oxidoreductase</keyword>
<dbReference type="PANTHER" id="PTHR43827:SF3">
    <property type="entry name" value="NADP-DEPENDENT OXIDOREDUCTASE DOMAIN-CONTAINING PROTEIN"/>
    <property type="match status" value="1"/>
</dbReference>
<dbReference type="InterPro" id="IPR018170">
    <property type="entry name" value="Aldo/ket_reductase_CS"/>
</dbReference>
<dbReference type="Proteomes" id="UP000092993">
    <property type="component" value="Unassembled WGS sequence"/>
</dbReference>
<name>A0A1C7M0T6_GRIFR</name>
<feature type="site" description="Lowers pKa of active site Tyr" evidence="6">
    <location>
        <position position="81"/>
    </location>
</feature>
<sequence>MAAAPIPYFTLNDGHKMPSVGMGCWMGTPGGGETVENMCKNALNCGYRHLDTAYGYGNEEHVGKAIRESGIPREEIFLTTKLPNQHHHKVRESFEESLKNLGVDYVDLYLMHWPHAYGEDGKTIPYGEKPTFIETWKEMEKLVDTNKVRSIGVSNFSIKLLNELLPHCTIVPAINQVELHPCLPSFELKEYCDKKGILLTAYSPLGRPKEYNGKPVFMTDPDVVRIAAQHGATPAQVALSWGVQRGTAVIPKSESPERMRTNITLLKLSDEDMRALDQIHTKPGMHRSLLLYHNYTDDGLIFGWTYEQLGWPMEKGGIVV</sequence>
<evidence type="ECO:0000313" key="9">
    <source>
        <dbReference type="Proteomes" id="UP000092993"/>
    </source>
</evidence>
<dbReference type="PIRSF" id="PIRSF000097">
    <property type="entry name" value="AKR"/>
    <property type="match status" value="1"/>
</dbReference>
<dbReference type="InterPro" id="IPR020471">
    <property type="entry name" value="AKR"/>
</dbReference>
<dbReference type="Gene3D" id="3.20.20.100">
    <property type="entry name" value="NADP-dependent oxidoreductase domain"/>
    <property type="match status" value="1"/>
</dbReference>
<gene>
    <name evidence="8" type="primary">GCY1_1</name>
    <name evidence="8" type="ORF">A0H81_10588</name>
</gene>
<comment type="caution">
    <text evidence="8">The sequence shown here is derived from an EMBL/GenBank/DDBJ whole genome shotgun (WGS) entry which is preliminary data.</text>
</comment>
<evidence type="ECO:0000256" key="3">
    <source>
        <dbReference type="ARBA" id="ARBA00023002"/>
    </source>
</evidence>
<dbReference type="InterPro" id="IPR023210">
    <property type="entry name" value="NADP_OxRdtase_dom"/>
</dbReference>
<feature type="binding site" evidence="5">
    <location>
        <position position="112"/>
    </location>
    <ligand>
        <name>substrate</name>
    </ligand>
</feature>